<accession>A0ACB9Q0V3</accession>
<proteinExistence type="predicted"/>
<evidence type="ECO:0000313" key="2">
    <source>
        <dbReference type="Proteomes" id="UP000828941"/>
    </source>
</evidence>
<sequence length="127" mass="14107">MGILLPNENAILLPPCYRQGTITNIIKAENVWCKFPCPSPKTFSAIQSNLDFNGGERAPGDLRQGQDEEMVKKHKIPREENCPCAHHGLPSPKPSFSCQRSSQSYNVVAVSIYVNPSQFSPNEYLST</sequence>
<dbReference type="EMBL" id="CM039427">
    <property type="protein sequence ID" value="KAI4354416.1"/>
    <property type="molecule type" value="Genomic_DNA"/>
</dbReference>
<protein>
    <submittedName>
        <fullName evidence="1">Uncharacterized protein</fullName>
    </submittedName>
</protein>
<comment type="caution">
    <text evidence="1">The sequence shown here is derived from an EMBL/GenBank/DDBJ whole genome shotgun (WGS) entry which is preliminary data.</text>
</comment>
<reference evidence="1 2" key="1">
    <citation type="journal article" date="2022" name="DNA Res.">
        <title>Chromosomal-level genome assembly of the orchid tree Bauhinia variegata (Leguminosae; Cercidoideae) supports the allotetraploid origin hypothesis of Bauhinia.</title>
        <authorList>
            <person name="Zhong Y."/>
            <person name="Chen Y."/>
            <person name="Zheng D."/>
            <person name="Pang J."/>
            <person name="Liu Y."/>
            <person name="Luo S."/>
            <person name="Meng S."/>
            <person name="Qian L."/>
            <person name="Wei D."/>
            <person name="Dai S."/>
            <person name="Zhou R."/>
        </authorList>
    </citation>
    <scope>NUCLEOTIDE SEQUENCE [LARGE SCALE GENOMIC DNA]</scope>
    <source>
        <strain evidence="1">BV-YZ2020</strain>
    </source>
</reference>
<evidence type="ECO:0000313" key="1">
    <source>
        <dbReference type="EMBL" id="KAI4354416.1"/>
    </source>
</evidence>
<name>A0ACB9Q0V3_BAUVA</name>
<dbReference type="Proteomes" id="UP000828941">
    <property type="component" value="Chromosome 2"/>
</dbReference>
<keyword evidence="2" id="KW-1185">Reference proteome</keyword>
<gene>
    <name evidence="1" type="ORF">L6164_003278</name>
</gene>
<organism evidence="1 2">
    <name type="scientific">Bauhinia variegata</name>
    <name type="common">Purple orchid tree</name>
    <name type="synonym">Phanera variegata</name>
    <dbReference type="NCBI Taxonomy" id="167791"/>
    <lineage>
        <taxon>Eukaryota</taxon>
        <taxon>Viridiplantae</taxon>
        <taxon>Streptophyta</taxon>
        <taxon>Embryophyta</taxon>
        <taxon>Tracheophyta</taxon>
        <taxon>Spermatophyta</taxon>
        <taxon>Magnoliopsida</taxon>
        <taxon>eudicotyledons</taxon>
        <taxon>Gunneridae</taxon>
        <taxon>Pentapetalae</taxon>
        <taxon>rosids</taxon>
        <taxon>fabids</taxon>
        <taxon>Fabales</taxon>
        <taxon>Fabaceae</taxon>
        <taxon>Cercidoideae</taxon>
        <taxon>Cercideae</taxon>
        <taxon>Bauhiniinae</taxon>
        <taxon>Bauhinia</taxon>
    </lineage>
</organism>